<name>A0A974CVB0_XENLA</name>
<gene>
    <name evidence="1" type="ORF">XELAEV_1802688918mg</name>
</gene>
<dbReference type="EMBL" id="CM004474">
    <property type="protein sequence ID" value="OCT80083.1"/>
    <property type="molecule type" value="Genomic_DNA"/>
</dbReference>
<evidence type="ECO:0000313" key="1">
    <source>
        <dbReference type="EMBL" id="OCT80083.1"/>
    </source>
</evidence>
<sequence>KQEISVEYSQPRKASLSSDSNKTYCMIGHYTSAQEESFHLAGRLYLGNLLLFNGARIGAAEAFDLYCRGPDFTSLMPCKYGKTVLDYSKYISKEILKNEELKALLMNNKEIDTGPLI</sequence>
<proteinExistence type="predicted"/>
<organism evidence="1 2">
    <name type="scientific">Xenopus laevis</name>
    <name type="common">African clawed frog</name>
    <dbReference type="NCBI Taxonomy" id="8355"/>
    <lineage>
        <taxon>Eukaryota</taxon>
        <taxon>Metazoa</taxon>
        <taxon>Chordata</taxon>
        <taxon>Craniata</taxon>
        <taxon>Vertebrata</taxon>
        <taxon>Euteleostomi</taxon>
        <taxon>Amphibia</taxon>
        <taxon>Batrachia</taxon>
        <taxon>Anura</taxon>
        <taxon>Pipoidea</taxon>
        <taxon>Pipidae</taxon>
        <taxon>Xenopodinae</taxon>
        <taxon>Xenopus</taxon>
        <taxon>Xenopus</taxon>
    </lineage>
</organism>
<reference evidence="2" key="1">
    <citation type="journal article" date="2016" name="Nature">
        <title>Genome evolution in the allotetraploid frog Xenopus laevis.</title>
        <authorList>
            <person name="Session A.M."/>
            <person name="Uno Y."/>
            <person name="Kwon T."/>
            <person name="Chapman J.A."/>
            <person name="Toyoda A."/>
            <person name="Takahashi S."/>
            <person name="Fukui A."/>
            <person name="Hikosaka A."/>
            <person name="Suzuki A."/>
            <person name="Kondo M."/>
            <person name="van Heeringen S.J."/>
            <person name="Quigley I."/>
            <person name="Heinz S."/>
            <person name="Ogino H."/>
            <person name="Ochi H."/>
            <person name="Hellsten U."/>
            <person name="Lyons J.B."/>
            <person name="Simakov O."/>
            <person name="Putnam N."/>
            <person name="Stites J."/>
            <person name="Kuroki Y."/>
            <person name="Tanaka T."/>
            <person name="Michiue T."/>
            <person name="Watanabe M."/>
            <person name="Bogdanovic O."/>
            <person name="Lister R."/>
            <person name="Georgiou G."/>
            <person name="Paranjpe S.S."/>
            <person name="van Kruijsbergen I."/>
            <person name="Shu S."/>
            <person name="Carlson J."/>
            <person name="Kinoshita T."/>
            <person name="Ohta Y."/>
            <person name="Mawaribuchi S."/>
            <person name="Jenkins J."/>
            <person name="Grimwood J."/>
            <person name="Schmutz J."/>
            <person name="Mitros T."/>
            <person name="Mozaffari S.V."/>
            <person name="Suzuki Y."/>
            <person name="Haramoto Y."/>
            <person name="Yamamoto T.S."/>
            <person name="Takagi C."/>
            <person name="Heald R."/>
            <person name="Miller K."/>
            <person name="Haudenschild C."/>
            <person name="Kitzman J."/>
            <person name="Nakayama T."/>
            <person name="Izutsu Y."/>
            <person name="Robert J."/>
            <person name="Fortriede J."/>
            <person name="Burns K."/>
            <person name="Lotay V."/>
            <person name="Karimi K."/>
            <person name="Yasuoka Y."/>
            <person name="Dichmann D.S."/>
            <person name="Flajnik M.F."/>
            <person name="Houston D.W."/>
            <person name="Shendure J."/>
            <person name="DuPasquier L."/>
            <person name="Vize P.D."/>
            <person name="Zorn A.M."/>
            <person name="Ito M."/>
            <person name="Marcotte E.M."/>
            <person name="Wallingford J.B."/>
            <person name="Ito Y."/>
            <person name="Asashima M."/>
            <person name="Ueno N."/>
            <person name="Matsuda Y."/>
            <person name="Veenstra G.J."/>
            <person name="Fujiyama A."/>
            <person name="Harland R.M."/>
            <person name="Taira M."/>
            <person name="Rokhsar D.S."/>
        </authorList>
    </citation>
    <scope>NUCLEOTIDE SEQUENCE [LARGE SCALE GENOMIC DNA]</scope>
    <source>
        <strain evidence="2">J</strain>
    </source>
</reference>
<feature type="non-terminal residue" evidence="1">
    <location>
        <position position="1"/>
    </location>
</feature>
<feature type="non-terminal residue" evidence="1">
    <location>
        <position position="117"/>
    </location>
</feature>
<protein>
    <submittedName>
        <fullName evidence="1">Uncharacterized protein</fullName>
    </submittedName>
</protein>
<dbReference type="Proteomes" id="UP000694892">
    <property type="component" value="Chromosome 5L"/>
</dbReference>
<evidence type="ECO:0000313" key="2">
    <source>
        <dbReference type="Proteomes" id="UP000694892"/>
    </source>
</evidence>
<dbReference type="AlphaFoldDB" id="A0A974CVB0"/>
<accession>A0A974CVB0</accession>